<reference evidence="3 4" key="1">
    <citation type="journal article" date="2016" name="Mol. Biol. Evol.">
        <title>Comparative Genomics of Early-Diverging Mushroom-Forming Fungi Provides Insights into the Origins of Lignocellulose Decay Capabilities.</title>
        <authorList>
            <person name="Nagy L.G."/>
            <person name="Riley R."/>
            <person name="Tritt A."/>
            <person name="Adam C."/>
            <person name="Daum C."/>
            <person name="Floudas D."/>
            <person name="Sun H."/>
            <person name="Yadav J.S."/>
            <person name="Pangilinan J."/>
            <person name="Larsson K.H."/>
            <person name="Matsuura K."/>
            <person name="Barry K."/>
            <person name="Labutti K."/>
            <person name="Kuo R."/>
            <person name="Ohm R.A."/>
            <person name="Bhattacharya S.S."/>
            <person name="Shirouzu T."/>
            <person name="Yoshinaga Y."/>
            <person name="Martin F.M."/>
            <person name="Grigoriev I.V."/>
            <person name="Hibbett D.S."/>
        </authorList>
    </citation>
    <scope>NUCLEOTIDE SEQUENCE [LARGE SCALE GENOMIC DNA]</scope>
    <source>
        <strain evidence="3 4">L-15889</strain>
    </source>
</reference>
<feature type="region of interest" description="Disordered" evidence="1">
    <location>
        <begin position="1124"/>
        <end position="1162"/>
    </location>
</feature>
<feature type="compositionally biased region" description="Acidic residues" evidence="1">
    <location>
        <begin position="371"/>
        <end position="388"/>
    </location>
</feature>
<proteinExistence type="predicted"/>
<dbReference type="InterPro" id="IPR009057">
    <property type="entry name" value="Homeodomain-like_sf"/>
</dbReference>
<feature type="domain" description="TERF2-interacting telomeric protein 1 Myb" evidence="2">
    <location>
        <begin position="114"/>
        <end position="170"/>
    </location>
</feature>
<evidence type="ECO:0000313" key="4">
    <source>
        <dbReference type="Proteomes" id="UP000076727"/>
    </source>
</evidence>
<protein>
    <recommendedName>
        <fullName evidence="2">TERF2-interacting telomeric protein 1 Myb domain-containing protein</fullName>
    </recommendedName>
</protein>
<feature type="domain" description="TERF2-interacting telomeric protein 1 Myb" evidence="2">
    <location>
        <begin position="13"/>
        <end position="69"/>
    </location>
</feature>
<feature type="compositionally biased region" description="Polar residues" evidence="1">
    <location>
        <begin position="728"/>
        <end position="737"/>
    </location>
</feature>
<feature type="compositionally biased region" description="Low complexity" evidence="1">
    <location>
        <begin position="738"/>
        <end position="756"/>
    </location>
</feature>
<accession>A0A165TXT0</accession>
<dbReference type="OrthoDB" id="435460at2759"/>
<evidence type="ECO:0000256" key="1">
    <source>
        <dbReference type="SAM" id="MobiDB-lite"/>
    </source>
</evidence>
<feature type="compositionally biased region" description="Basic and acidic residues" evidence="1">
    <location>
        <begin position="420"/>
        <end position="430"/>
    </location>
</feature>
<dbReference type="InterPro" id="IPR015010">
    <property type="entry name" value="TERF2IP_Myb"/>
</dbReference>
<dbReference type="STRING" id="1314783.A0A165TXT0"/>
<dbReference type="SUPFAM" id="SSF46689">
    <property type="entry name" value="Homeodomain-like"/>
    <property type="match status" value="2"/>
</dbReference>
<feature type="compositionally biased region" description="Basic and acidic residues" evidence="1">
    <location>
        <begin position="1059"/>
        <end position="1073"/>
    </location>
</feature>
<feature type="region of interest" description="Disordered" evidence="1">
    <location>
        <begin position="919"/>
        <end position="938"/>
    </location>
</feature>
<dbReference type="AlphaFoldDB" id="A0A165TXT0"/>
<feature type="region of interest" description="Disordered" evidence="1">
    <location>
        <begin position="1059"/>
        <end position="1096"/>
    </location>
</feature>
<dbReference type="Proteomes" id="UP000076727">
    <property type="component" value="Unassembled WGS sequence"/>
</dbReference>
<feature type="compositionally biased region" description="Polar residues" evidence="1">
    <location>
        <begin position="442"/>
        <end position="465"/>
    </location>
</feature>
<sequence>MAGSSPRRPRAEFSDQDRDYMIKYLAKYTADPQGRSGNEIWKTLLENKKRKWNWAHRHTWQSWRNHYTKDKEWFDYKVRKYQKKNPTLKPLPSPRNGPSSTPKKGDEMRKRVPYTDEDDAHLAEYLAEHSLGTQGRLGIKLYQTLVANVDKWPWASRHTYQSWRERYSNRRWTFDRYIEEYQRDHPTGAIFETPAGARKGRQKTPAKALPEEDEAIPEENEEQEDAEAGEERDAVDEVNEVEDAVRGSEGGGEHNVTGRADGPSKGNGAEKQAREKRRRSNGTRDDAGGLRKSKRRRVDGYAGAEEPALAAVEENAAEQGKRAEEADAVAAGNELQVKPHTAKRGRGAKEKPVGASLPSDDYSGNIFDASESSDSETEAEEDGEEEQDPPMAVKRGEEEEEDEEEEDQLASSIDGSAQRQRMDVDVDRTAIARRGRRESISPEGTPSPTTVGRAQISQAQLYPTLSSPPQPLAEVDDLPLPGQFPATSTADVGGDSVLSEAIPLAHELLVKSEEETKPLMRMISQNPTPPASSPLADVKSKVERSQSLTPLRRSLASDAVADPAQPGPSAVVDTTPRAPPRQSKANDKFIRKPSEDIFGSVATTPVLASSRDVTPTVTEAQERRLKRPREPPRLQEGPYNHVFTDAMARTRLSGARATGVAAEDDSDREDGDAKVEDWPPRRGRDKGKGKEQSRPTLATSVMKVKIEPQESTAAMHQLRGLHPRTHHPFSQPTQDPEASQAQYSQSQHHPFSQPSQRFIDAEPGLLRSSRPQAESVPSFKLPKAHLDRLERELNKHGHLLQAGSMRNEDQRASIITSTPVRRHLTGPSRADDPIPGPSNVGHTAPQSPSRSPELGRSVRFDMTLPDIKGKGRDYGPSTPHVSRRRHTFEGGSAFQAQFREDRPSGDHIRVRQSLPLLPSAPHGVRSADDSLVGTTSNSFSFRRPYKRESLSFVQQPKRRSASVEPELPIQISEDDESVVVHIGVETAIQTMSENHGFNPEIVRRVWSQTQSLRMTDTILRQMREAAEKAARQFVENLGAGEGGFTFDIRPNARVRSIARDEAPRRSSHNRDASILRITPVDADTKESLQYSPPRPTRAGQYARLVKEGRRSEAISREVSRAAGISISQTPQKDGSHADYEAVGGSPDRHDTLGSDRNPGRLWLEGRTANDSQRSSAVARRSTAGDAAKIALGKKLGRMLANVNA</sequence>
<evidence type="ECO:0000313" key="3">
    <source>
        <dbReference type="EMBL" id="KZT74109.1"/>
    </source>
</evidence>
<name>A0A165TXT0_9APHY</name>
<dbReference type="Gene3D" id="1.10.10.60">
    <property type="entry name" value="Homeodomain-like"/>
    <property type="match status" value="2"/>
</dbReference>
<feature type="region of interest" description="Disordered" evidence="1">
    <location>
        <begin position="516"/>
        <end position="592"/>
    </location>
</feature>
<gene>
    <name evidence="3" type="ORF">DAEQUDRAFT_807806</name>
</gene>
<feature type="compositionally biased region" description="Acidic residues" evidence="1">
    <location>
        <begin position="398"/>
        <end position="408"/>
    </location>
</feature>
<dbReference type="Pfam" id="PF08914">
    <property type="entry name" value="Myb_Rap1"/>
    <property type="match status" value="2"/>
</dbReference>
<feature type="region of interest" description="Disordered" evidence="1">
    <location>
        <begin position="188"/>
        <end position="494"/>
    </location>
</feature>
<feature type="compositionally biased region" description="Polar residues" evidence="1">
    <location>
        <begin position="840"/>
        <end position="850"/>
    </location>
</feature>
<dbReference type="CDD" id="cd11655">
    <property type="entry name" value="rap1_myb-like"/>
    <property type="match status" value="2"/>
</dbReference>
<feature type="region of interest" description="Disordered" evidence="1">
    <location>
        <begin position="816"/>
        <end position="856"/>
    </location>
</feature>
<organism evidence="3 4">
    <name type="scientific">Daedalea quercina L-15889</name>
    <dbReference type="NCBI Taxonomy" id="1314783"/>
    <lineage>
        <taxon>Eukaryota</taxon>
        <taxon>Fungi</taxon>
        <taxon>Dikarya</taxon>
        <taxon>Basidiomycota</taxon>
        <taxon>Agaricomycotina</taxon>
        <taxon>Agaricomycetes</taxon>
        <taxon>Polyporales</taxon>
        <taxon>Fomitopsis</taxon>
    </lineage>
</organism>
<dbReference type="EMBL" id="KV429034">
    <property type="protein sequence ID" value="KZT74109.1"/>
    <property type="molecule type" value="Genomic_DNA"/>
</dbReference>
<feature type="compositionally biased region" description="Acidic residues" evidence="1">
    <location>
        <begin position="211"/>
        <end position="242"/>
    </location>
</feature>
<feature type="compositionally biased region" description="Polar residues" evidence="1">
    <location>
        <begin position="409"/>
        <end position="419"/>
    </location>
</feature>
<feature type="compositionally biased region" description="Polar residues" evidence="1">
    <location>
        <begin position="609"/>
        <end position="619"/>
    </location>
</feature>
<keyword evidence="4" id="KW-1185">Reference proteome</keyword>
<feature type="region of interest" description="Disordered" evidence="1">
    <location>
        <begin position="865"/>
        <end position="884"/>
    </location>
</feature>
<feature type="region of interest" description="Disordered" evidence="1">
    <location>
        <begin position="85"/>
        <end position="111"/>
    </location>
</feature>
<evidence type="ECO:0000259" key="2">
    <source>
        <dbReference type="Pfam" id="PF08914"/>
    </source>
</evidence>
<feature type="region of interest" description="Disordered" evidence="1">
    <location>
        <begin position="609"/>
        <end position="781"/>
    </location>
</feature>
<feature type="compositionally biased region" description="Basic and acidic residues" evidence="1">
    <location>
        <begin position="671"/>
        <end position="693"/>
    </location>
</feature>
<feature type="compositionally biased region" description="Basic and acidic residues" evidence="1">
    <location>
        <begin position="620"/>
        <end position="633"/>
    </location>
</feature>